<dbReference type="OrthoDB" id="9801717at2"/>
<keyword evidence="3" id="KW-0132">Cell division</keyword>
<dbReference type="InterPro" id="IPR010998">
    <property type="entry name" value="Integrase_recombinase_N"/>
</dbReference>
<keyword evidence="7" id="KW-0233">DNA recombination</keyword>
<dbReference type="GO" id="GO:0006310">
    <property type="term" value="P:DNA recombination"/>
    <property type="evidence" value="ECO:0007669"/>
    <property type="project" value="UniProtKB-KW"/>
</dbReference>
<dbReference type="PANTHER" id="PTHR30349">
    <property type="entry name" value="PHAGE INTEGRASE-RELATED"/>
    <property type="match status" value="1"/>
</dbReference>
<feature type="domain" description="Tyr recombinase" evidence="10">
    <location>
        <begin position="104"/>
        <end position="282"/>
    </location>
</feature>
<proteinExistence type="predicted"/>
<dbReference type="EMBL" id="FNAS01000011">
    <property type="protein sequence ID" value="SDE51281.1"/>
    <property type="molecule type" value="Genomic_DNA"/>
</dbReference>
<name>A0A1G7DIF7_9FLAO</name>
<dbReference type="Pfam" id="PF00589">
    <property type="entry name" value="Phage_integrase"/>
    <property type="match status" value="1"/>
</dbReference>
<dbReference type="SUPFAM" id="SSF56349">
    <property type="entry name" value="DNA breaking-rejoining enzymes"/>
    <property type="match status" value="1"/>
</dbReference>
<evidence type="ECO:0000256" key="8">
    <source>
        <dbReference type="ARBA" id="ARBA00023306"/>
    </source>
</evidence>
<protein>
    <submittedName>
        <fullName evidence="12">Integrase/recombinase XerC</fullName>
    </submittedName>
</protein>
<gene>
    <name evidence="12" type="ORF">SAMN05421544_11134</name>
</gene>
<dbReference type="GO" id="GO:0003677">
    <property type="term" value="F:DNA binding"/>
    <property type="evidence" value="ECO:0007669"/>
    <property type="project" value="UniProtKB-UniRule"/>
</dbReference>
<evidence type="ECO:0000256" key="2">
    <source>
        <dbReference type="ARBA" id="ARBA00022490"/>
    </source>
</evidence>
<evidence type="ECO:0000259" key="10">
    <source>
        <dbReference type="PROSITE" id="PS51898"/>
    </source>
</evidence>
<dbReference type="PROSITE" id="PS51900">
    <property type="entry name" value="CB"/>
    <property type="match status" value="1"/>
</dbReference>
<evidence type="ECO:0000256" key="4">
    <source>
        <dbReference type="ARBA" id="ARBA00022829"/>
    </source>
</evidence>
<evidence type="ECO:0000256" key="9">
    <source>
        <dbReference type="PROSITE-ProRule" id="PRU01248"/>
    </source>
</evidence>
<dbReference type="InterPro" id="IPR002104">
    <property type="entry name" value="Integrase_catalytic"/>
</dbReference>
<dbReference type="STRING" id="1071918.SAMN05421544_11134"/>
<dbReference type="InterPro" id="IPR011010">
    <property type="entry name" value="DNA_brk_join_enz"/>
</dbReference>
<dbReference type="GO" id="GO:0005737">
    <property type="term" value="C:cytoplasm"/>
    <property type="evidence" value="ECO:0007669"/>
    <property type="project" value="UniProtKB-SubCell"/>
</dbReference>
<dbReference type="RefSeq" id="WP_092736917.1">
    <property type="nucleotide sequence ID" value="NZ_FNAS01000011.1"/>
</dbReference>
<comment type="subcellular location">
    <subcellularLocation>
        <location evidence="1">Cytoplasm</location>
    </subcellularLocation>
</comment>
<dbReference type="Gene3D" id="1.10.150.130">
    <property type="match status" value="1"/>
</dbReference>
<dbReference type="PANTHER" id="PTHR30349:SF77">
    <property type="entry name" value="TYROSINE RECOMBINASE XERC"/>
    <property type="match status" value="1"/>
</dbReference>
<dbReference type="Gene3D" id="1.10.443.10">
    <property type="entry name" value="Intergrase catalytic core"/>
    <property type="match status" value="1"/>
</dbReference>
<organism evidence="12 13">
    <name type="scientific">Riemerella columbipharyngis</name>
    <dbReference type="NCBI Taxonomy" id="1071918"/>
    <lineage>
        <taxon>Bacteria</taxon>
        <taxon>Pseudomonadati</taxon>
        <taxon>Bacteroidota</taxon>
        <taxon>Flavobacteriia</taxon>
        <taxon>Flavobacteriales</taxon>
        <taxon>Weeksellaceae</taxon>
        <taxon>Riemerella</taxon>
    </lineage>
</organism>
<evidence type="ECO:0000256" key="5">
    <source>
        <dbReference type="ARBA" id="ARBA00022908"/>
    </source>
</evidence>
<feature type="domain" description="Core-binding (CB)" evidence="11">
    <location>
        <begin position="1"/>
        <end position="83"/>
    </location>
</feature>
<keyword evidence="2" id="KW-0963">Cytoplasm</keyword>
<dbReference type="PROSITE" id="PS51898">
    <property type="entry name" value="TYR_RECOMBINASE"/>
    <property type="match status" value="1"/>
</dbReference>
<keyword evidence="6 9" id="KW-0238">DNA-binding</keyword>
<accession>A0A1G7DIF7</accession>
<evidence type="ECO:0000313" key="12">
    <source>
        <dbReference type="EMBL" id="SDE51281.1"/>
    </source>
</evidence>
<evidence type="ECO:0000256" key="1">
    <source>
        <dbReference type="ARBA" id="ARBA00004496"/>
    </source>
</evidence>
<evidence type="ECO:0000259" key="11">
    <source>
        <dbReference type="PROSITE" id="PS51900"/>
    </source>
</evidence>
<keyword evidence="8" id="KW-0131">Cell cycle</keyword>
<dbReference type="Proteomes" id="UP000198517">
    <property type="component" value="Unassembled WGS sequence"/>
</dbReference>
<dbReference type="InterPro" id="IPR004107">
    <property type="entry name" value="Integrase_SAM-like_N"/>
</dbReference>
<dbReference type="InterPro" id="IPR050090">
    <property type="entry name" value="Tyrosine_recombinase_XerCD"/>
</dbReference>
<evidence type="ECO:0000256" key="3">
    <source>
        <dbReference type="ARBA" id="ARBA00022618"/>
    </source>
</evidence>
<dbReference type="AlphaFoldDB" id="A0A1G7DIF7"/>
<dbReference type="GO" id="GO:0015074">
    <property type="term" value="P:DNA integration"/>
    <property type="evidence" value="ECO:0007669"/>
    <property type="project" value="UniProtKB-KW"/>
</dbReference>
<sequence>MIDKFLEYISVEKRYSQHTIIGYKKDLEDFLDYIRETESSEDLKKMNKRVIRNFMIALSEQNLTKRTINRKLSALRSFYLYLLKIQEIDASPMESIQSLKFYADKQIPFSKEEMQHLKGILGTPENTLPRLIIEMLYQTGMRRAELCNLLSKNVNLNNRELKIIGKGSKARFVPISENLVSDLQNYDNQKNTVQKESLYFFSKEDGKKISEKFVYSTVNTYLSLVTSKKKKSPHILRHSFATHVLENGAEISKVKKILGHASLASTQVYTDANIEKLKSVIKNAHPRNKK</sequence>
<dbReference type="GO" id="GO:0051301">
    <property type="term" value="P:cell division"/>
    <property type="evidence" value="ECO:0007669"/>
    <property type="project" value="UniProtKB-KW"/>
</dbReference>
<evidence type="ECO:0000256" key="6">
    <source>
        <dbReference type="ARBA" id="ARBA00023125"/>
    </source>
</evidence>
<reference evidence="12 13" key="1">
    <citation type="submission" date="2016-10" db="EMBL/GenBank/DDBJ databases">
        <authorList>
            <person name="de Groot N.N."/>
        </authorList>
    </citation>
    <scope>NUCLEOTIDE SEQUENCE [LARGE SCALE GENOMIC DNA]</scope>
    <source>
        <strain evidence="12 13">DSM 24015</strain>
    </source>
</reference>
<keyword evidence="4" id="KW-0159">Chromosome partition</keyword>
<dbReference type="GO" id="GO:0007059">
    <property type="term" value="P:chromosome segregation"/>
    <property type="evidence" value="ECO:0007669"/>
    <property type="project" value="UniProtKB-KW"/>
</dbReference>
<dbReference type="InterPro" id="IPR044068">
    <property type="entry name" value="CB"/>
</dbReference>
<evidence type="ECO:0000313" key="13">
    <source>
        <dbReference type="Proteomes" id="UP000198517"/>
    </source>
</evidence>
<dbReference type="Pfam" id="PF02899">
    <property type="entry name" value="Phage_int_SAM_1"/>
    <property type="match status" value="1"/>
</dbReference>
<evidence type="ECO:0000256" key="7">
    <source>
        <dbReference type="ARBA" id="ARBA00023172"/>
    </source>
</evidence>
<dbReference type="InterPro" id="IPR013762">
    <property type="entry name" value="Integrase-like_cat_sf"/>
</dbReference>
<keyword evidence="13" id="KW-1185">Reference proteome</keyword>
<keyword evidence="5" id="KW-0229">DNA integration</keyword>